<dbReference type="Proteomes" id="UP000010798">
    <property type="component" value="Chromosome"/>
</dbReference>
<dbReference type="SUPFAM" id="SSF53474">
    <property type="entry name" value="alpha/beta-Hydrolases"/>
    <property type="match status" value="1"/>
</dbReference>
<keyword evidence="1" id="KW-1133">Transmembrane helix</keyword>
<dbReference type="GO" id="GO:0052689">
    <property type="term" value="F:carboxylic ester hydrolase activity"/>
    <property type="evidence" value="ECO:0007669"/>
    <property type="project" value="TreeGrafter"/>
</dbReference>
<dbReference type="PANTHER" id="PTHR43265">
    <property type="entry name" value="ESTERASE ESTD"/>
    <property type="match status" value="1"/>
</dbReference>
<name>L0D819_SINAD</name>
<dbReference type="Gene3D" id="3.40.50.1820">
    <property type="entry name" value="alpha/beta hydrolase"/>
    <property type="match status" value="1"/>
</dbReference>
<dbReference type="PANTHER" id="PTHR43265:SF1">
    <property type="entry name" value="ESTERASE ESTD"/>
    <property type="match status" value="1"/>
</dbReference>
<dbReference type="EMBL" id="CP003364">
    <property type="protein sequence ID" value="AGA25015.1"/>
    <property type="molecule type" value="Genomic_DNA"/>
</dbReference>
<keyword evidence="4" id="KW-0378">Hydrolase</keyword>
<protein>
    <submittedName>
        <fullName evidence="4">Acyl-CoA thioester hydrolase family protein</fullName>
    </submittedName>
</protein>
<accession>L0D819</accession>
<keyword evidence="1" id="KW-0472">Membrane</keyword>
<keyword evidence="5" id="KW-1185">Reference proteome</keyword>
<keyword evidence="1" id="KW-0812">Transmembrane</keyword>
<evidence type="ECO:0000259" key="3">
    <source>
        <dbReference type="Pfam" id="PF12697"/>
    </source>
</evidence>
<gene>
    <name evidence="4" type="ordered locus">Sinac_0593</name>
</gene>
<dbReference type="Pfam" id="PF12697">
    <property type="entry name" value="Abhydrolase_6"/>
    <property type="match status" value="1"/>
</dbReference>
<dbReference type="KEGG" id="saci:Sinac_0593"/>
<feature type="transmembrane region" description="Helical" evidence="1">
    <location>
        <begin position="462"/>
        <end position="482"/>
    </location>
</feature>
<dbReference type="InterPro" id="IPR029058">
    <property type="entry name" value="AB_hydrolase_fold"/>
</dbReference>
<dbReference type="InterPro" id="IPR000073">
    <property type="entry name" value="AB_hydrolase_1"/>
</dbReference>
<feature type="signal peptide" evidence="2">
    <location>
        <begin position="1"/>
        <end position="26"/>
    </location>
</feature>
<feature type="domain" description="AB hydrolase-1" evidence="3">
    <location>
        <begin position="60"/>
        <end position="283"/>
    </location>
</feature>
<feature type="transmembrane region" description="Helical" evidence="1">
    <location>
        <begin position="355"/>
        <end position="376"/>
    </location>
</feature>
<dbReference type="eggNOG" id="COG1073">
    <property type="taxonomic scope" value="Bacteria"/>
</dbReference>
<evidence type="ECO:0000313" key="4">
    <source>
        <dbReference type="EMBL" id="AGA25015.1"/>
    </source>
</evidence>
<dbReference type="InterPro" id="IPR053145">
    <property type="entry name" value="AB_hydrolase_Est10"/>
</dbReference>
<organism evidence="4 5">
    <name type="scientific">Singulisphaera acidiphila (strain ATCC BAA-1392 / DSM 18658 / VKM B-2454 / MOB10)</name>
    <dbReference type="NCBI Taxonomy" id="886293"/>
    <lineage>
        <taxon>Bacteria</taxon>
        <taxon>Pseudomonadati</taxon>
        <taxon>Planctomycetota</taxon>
        <taxon>Planctomycetia</taxon>
        <taxon>Isosphaerales</taxon>
        <taxon>Isosphaeraceae</taxon>
        <taxon>Singulisphaera</taxon>
    </lineage>
</organism>
<keyword evidence="2" id="KW-0732">Signal</keyword>
<proteinExistence type="predicted"/>
<evidence type="ECO:0000256" key="2">
    <source>
        <dbReference type="SAM" id="SignalP"/>
    </source>
</evidence>
<dbReference type="HOGENOM" id="CLU_038552_0_0_0"/>
<evidence type="ECO:0000256" key="1">
    <source>
        <dbReference type="SAM" id="Phobius"/>
    </source>
</evidence>
<dbReference type="AlphaFoldDB" id="L0D819"/>
<feature type="transmembrane region" description="Helical" evidence="1">
    <location>
        <begin position="428"/>
        <end position="450"/>
    </location>
</feature>
<feature type="chain" id="PRO_5003940621" evidence="2">
    <location>
        <begin position="27"/>
        <end position="489"/>
    </location>
</feature>
<feature type="transmembrane region" description="Helical" evidence="1">
    <location>
        <begin position="397"/>
        <end position="416"/>
    </location>
</feature>
<evidence type="ECO:0000313" key="5">
    <source>
        <dbReference type="Proteomes" id="UP000010798"/>
    </source>
</evidence>
<sequence length="489" mass="53567">MRTAYLCMFMVMFLAVCSLFPGAAMAGPAPREEEVYFANGEVRLAGTLLLPHVDKPVPAVVFVHGAAYHDRKDNWEEAEYFARRGIAALVYDKRGCGASSGDWATASQFELAEDALAAVLLLKKRPEIDARHIGLWGMSQGASIIPLAAVRSQDVAFLIPVSGCLSFDRQMHYYRANLFRQRGLPDRLLDIANKASLLSNDFARRVRNGLPVPTAWRLRCAFDTDLDSSSEWAKVRQPVLAVYGALDRAVPVAQSAAGLRQALLLGGNQEWTIVIYPGAGHSLGTTDTGELYEPWRGYVPGFLDGVTDWVLRRAAGGRSSGDGLKGTAQEPVLPYTAAHYERLAWYGNSLVQLPMVLGFCLVFAAGCLSWPAGFLFRRFRSARNPRRPQIVSGLAQALCAINLVLLAGLVVLVQAVSDQIRPSCPPALRLLPSAGGLSALLSVLLVAFTARAWRSGVWMRGMWWWSFIALAAACFLPFLFYWDLLGTPF</sequence>
<reference evidence="4 5" key="1">
    <citation type="submission" date="2012-02" db="EMBL/GenBank/DDBJ databases">
        <title>Complete sequence of chromosome of Singulisphaera acidiphila DSM 18658.</title>
        <authorList>
            <consortium name="US DOE Joint Genome Institute (JGI-PGF)"/>
            <person name="Lucas S."/>
            <person name="Copeland A."/>
            <person name="Lapidus A."/>
            <person name="Glavina del Rio T."/>
            <person name="Dalin E."/>
            <person name="Tice H."/>
            <person name="Bruce D."/>
            <person name="Goodwin L."/>
            <person name="Pitluck S."/>
            <person name="Peters L."/>
            <person name="Ovchinnikova G."/>
            <person name="Chertkov O."/>
            <person name="Kyrpides N."/>
            <person name="Mavromatis K."/>
            <person name="Ivanova N."/>
            <person name="Brettin T."/>
            <person name="Detter J.C."/>
            <person name="Han C."/>
            <person name="Larimer F."/>
            <person name="Land M."/>
            <person name="Hauser L."/>
            <person name="Markowitz V."/>
            <person name="Cheng J.-F."/>
            <person name="Hugenholtz P."/>
            <person name="Woyke T."/>
            <person name="Wu D."/>
            <person name="Tindall B."/>
            <person name="Pomrenke H."/>
            <person name="Brambilla E."/>
            <person name="Klenk H.-P."/>
            <person name="Eisen J.A."/>
        </authorList>
    </citation>
    <scope>NUCLEOTIDE SEQUENCE [LARGE SCALE GENOMIC DNA]</scope>
    <source>
        <strain evidence="5">ATCC BAA-1392 / DSM 18658 / VKM B-2454 / MOB10</strain>
    </source>
</reference>